<dbReference type="EMBL" id="JACHMF010000001">
    <property type="protein sequence ID" value="MBB4693622.1"/>
    <property type="molecule type" value="Genomic_DNA"/>
</dbReference>
<dbReference type="Gene3D" id="3.50.50.60">
    <property type="entry name" value="FAD/NAD(P)-binding domain"/>
    <property type="match status" value="1"/>
</dbReference>
<proteinExistence type="predicted"/>
<evidence type="ECO:0000259" key="1">
    <source>
        <dbReference type="Pfam" id="PF01593"/>
    </source>
</evidence>
<dbReference type="Pfam" id="PF01593">
    <property type="entry name" value="Amino_oxidase"/>
    <property type="match status" value="1"/>
</dbReference>
<dbReference type="SUPFAM" id="SSF51905">
    <property type="entry name" value="FAD/NAD(P)-binding domain"/>
    <property type="match status" value="1"/>
</dbReference>
<dbReference type="AlphaFoldDB" id="A0A7W7G2C1"/>
<gene>
    <name evidence="2" type="ORF">BKA14_003770</name>
</gene>
<organism evidence="2 3">
    <name type="scientific">Paractinoplanes abujensis</name>
    <dbReference type="NCBI Taxonomy" id="882441"/>
    <lineage>
        <taxon>Bacteria</taxon>
        <taxon>Bacillati</taxon>
        <taxon>Actinomycetota</taxon>
        <taxon>Actinomycetes</taxon>
        <taxon>Micromonosporales</taxon>
        <taxon>Micromonosporaceae</taxon>
        <taxon>Paractinoplanes</taxon>
    </lineage>
</organism>
<dbReference type="RefSeq" id="WP_184952214.1">
    <property type="nucleotide sequence ID" value="NZ_BOMC01000056.1"/>
</dbReference>
<reference evidence="2 3" key="1">
    <citation type="submission" date="2020-08" db="EMBL/GenBank/DDBJ databases">
        <title>Sequencing the genomes of 1000 actinobacteria strains.</title>
        <authorList>
            <person name="Klenk H.-P."/>
        </authorList>
    </citation>
    <scope>NUCLEOTIDE SEQUENCE [LARGE SCALE GENOMIC DNA]</scope>
    <source>
        <strain evidence="2 3">DSM 45518</strain>
    </source>
</reference>
<dbReference type="GO" id="GO:0016491">
    <property type="term" value="F:oxidoreductase activity"/>
    <property type="evidence" value="ECO:0007669"/>
    <property type="project" value="InterPro"/>
</dbReference>
<accession>A0A7W7G2C1</accession>
<feature type="domain" description="Amine oxidase" evidence="1">
    <location>
        <begin position="41"/>
        <end position="480"/>
    </location>
</feature>
<name>A0A7W7G2C1_9ACTN</name>
<protein>
    <submittedName>
        <fullName evidence="2">Isorenieratene synthase</fullName>
    </submittedName>
</protein>
<dbReference type="InterPro" id="IPR002937">
    <property type="entry name" value="Amino_oxidase"/>
</dbReference>
<evidence type="ECO:0000313" key="3">
    <source>
        <dbReference type="Proteomes" id="UP000542742"/>
    </source>
</evidence>
<sequence>MMASSSTAHVSHHARRLVRVDRSLPHQVGQPVRAVIAGGGIAGVTAALLLAERGVAVTLLERDERLGGRLAAWPRRMADGSTQMVGHGFHAFFRQYYNWRHVLRRIDPALSFLRPARRYPVISRSWPEEDFAGLPGTPPWNLAALLARSPSLPLREMREVDGPTSLALVRYSRAETYREYDSMPASEFLDRLAMPERARSLLFDVFAHSFFNPATEMSAAEMIMQFHFYFLRNPEGLDFDAPDDDYQSTIWGPLSERLRALGAEIRTGATVDRVEPGWTVTLTGGEELRADHVVLATDPASTGDIVAASAGLPQDLARRMKTVTTTAPYAVSRFWTDRDVAADRAAFSGVGGEPLLDSVSLFHRVERGAEQWARRTGGAVVELHAYAADPGVEAEAAADQMWSELSGIWREAGWMRTVERDTRIGYDAPSFGVGSDAARPGVITGADGLFLAGDWVRMPFPSALMERSAASAAIATNAILRRYGVRPNQVFSIPPRGLLAPRRR</sequence>
<dbReference type="InterPro" id="IPR050464">
    <property type="entry name" value="Zeta_carotene_desat/Oxidored"/>
</dbReference>
<evidence type="ECO:0000313" key="2">
    <source>
        <dbReference type="EMBL" id="MBB4693622.1"/>
    </source>
</evidence>
<dbReference type="PANTHER" id="PTHR42923:SF43">
    <property type="entry name" value="AMINE OXIDASE"/>
    <property type="match status" value="1"/>
</dbReference>
<dbReference type="PANTHER" id="PTHR42923">
    <property type="entry name" value="PROTOPORPHYRINOGEN OXIDASE"/>
    <property type="match status" value="1"/>
</dbReference>
<dbReference type="Proteomes" id="UP000542742">
    <property type="component" value="Unassembled WGS sequence"/>
</dbReference>
<comment type="caution">
    <text evidence="2">The sequence shown here is derived from an EMBL/GenBank/DDBJ whole genome shotgun (WGS) entry which is preliminary data.</text>
</comment>
<keyword evidence="3" id="KW-1185">Reference proteome</keyword>
<dbReference type="InterPro" id="IPR036188">
    <property type="entry name" value="FAD/NAD-bd_sf"/>
</dbReference>